<dbReference type="PANTHER" id="PTHR13789">
    <property type="entry name" value="MONOOXYGENASE"/>
    <property type="match status" value="1"/>
</dbReference>
<gene>
    <name evidence="4" type="ORF">SAMN05216260_120109</name>
</gene>
<dbReference type="PRINTS" id="PR00420">
    <property type="entry name" value="RNGMNOXGNASE"/>
</dbReference>
<dbReference type="Pfam" id="PF01494">
    <property type="entry name" value="FAD_binding_3"/>
    <property type="match status" value="1"/>
</dbReference>
<evidence type="ECO:0000256" key="1">
    <source>
        <dbReference type="ARBA" id="ARBA00023002"/>
    </source>
</evidence>
<dbReference type="AlphaFoldDB" id="A0A1G7UHV4"/>
<dbReference type="GO" id="GO:0004497">
    <property type="term" value="F:monooxygenase activity"/>
    <property type="evidence" value="ECO:0007669"/>
    <property type="project" value="UniProtKB-KW"/>
</dbReference>
<keyword evidence="2" id="KW-0503">Monooxygenase</keyword>
<dbReference type="InterPro" id="IPR036188">
    <property type="entry name" value="FAD/NAD-bd_sf"/>
</dbReference>
<evidence type="ECO:0000256" key="2">
    <source>
        <dbReference type="ARBA" id="ARBA00023033"/>
    </source>
</evidence>
<dbReference type="Gene3D" id="3.50.50.60">
    <property type="entry name" value="FAD/NAD(P)-binding domain"/>
    <property type="match status" value="1"/>
</dbReference>
<accession>A0A1G7UHV4</accession>
<evidence type="ECO:0000313" key="5">
    <source>
        <dbReference type="Proteomes" id="UP000198614"/>
    </source>
</evidence>
<proteinExistence type="predicted"/>
<dbReference type="OrthoDB" id="9782160at2"/>
<dbReference type="PANTHER" id="PTHR13789:SF309">
    <property type="entry name" value="PUTATIVE (AFU_ORTHOLOGUE AFUA_6G14510)-RELATED"/>
    <property type="match status" value="1"/>
</dbReference>
<name>A0A1G7UHV4_9ACTN</name>
<reference evidence="4 5" key="1">
    <citation type="submission" date="2016-10" db="EMBL/GenBank/DDBJ databases">
        <authorList>
            <person name="de Groot N.N."/>
        </authorList>
    </citation>
    <scope>NUCLEOTIDE SEQUENCE [LARGE SCALE GENOMIC DNA]</scope>
    <source>
        <strain evidence="4 5">CGMCC 4.1859</strain>
    </source>
</reference>
<dbReference type="Proteomes" id="UP000198614">
    <property type="component" value="Unassembled WGS sequence"/>
</dbReference>
<dbReference type="InterPro" id="IPR050493">
    <property type="entry name" value="FAD-dep_Monooxygenase_BioMet"/>
</dbReference>
<keyword evidence="1" id="KW-0560">Oxidoreductase</keyword>
<evidence type="ECO:0000259" key="3">
    <source>
        <dbReference type="Pfam" id="PF01494"/>
    </source>
</evidence>
<dbReference type="GO" id="GO:0071949">
    <property type="term" value="F:FAD binding"/>
    <property type="evidence" value="ECO:0007669"/>
    <property type="project" value="InterPro"/>
</dbReference>
<dbReference type="SUPFAM" id="SSF51905">
    <property type="entry name" value="FAD/NAD(P)-binding domain"/>
    <property type="match status" value="1"/>
</dbReference>
<feature type="domain" description="FAD-binding" evidence="3">
    <location>
        <begin position="3"/>
        <end position="334"/>
    </location>
</feature>
<protein>
    <submittedName>
        <fullName evidence="4">2-polyprenyl-6-methoxyphenol hydroxylase</fullName>
    </submittedName>
</protein>
<dbReference type="InterPro" id="IPR002938">
    <property type="entry name" value="FAD-bd"/>
</dbReference>
<dbReference type="EMBL" id="FNAX01000020">
    <property type="protein sequence ID" value="SDG47067.1"/>
    <property type="molecule type" value="Genomic_DNA"/>
</dbReference>
<sequence length="391" mass="41898">MRTIVIGGGIAGPAMALALRRIGHEVTVYEAYEVPPEEVGAHLGLAVNGLRALEKLGLLREAQAAGYPVERMRFYTPGGHLLGDAPRLRRETDSMRSVALHRGQLVAILRRAALDAGARIVTGERLVNAAESADSVVAEFASGLRDTAELLVGADGIWSTVRGLIDSSAPRAEYAGLYGVAGIARVTGLETGVWNLTYARSGAFVHTTIDENTQWWAAQIADPVKPNLRGVDDAEWLRRITELFPEAMPRAVIGAATEIVASGYLNVCDTVRTWHSGRMVLVGDAAHPVGVGHGASVSIEDALELAAALSGAPSVPAALRTYDTARRPRIDKLLKHGHNARETKRPGAVKRQIDQAKMRVLLPFFDRAQGYLYDYEPPSLPAVGASRSGAR</sequence>
<organism evidence="4 5">
    <name type="scientific">Streptomyces griseoaurantiacus</name>
    <dbReference type="NCBI Taxonomy" id="68213"/>
    <lineage>
        <taxon>Bacteria</taxon>
        <taxon>Bacillati</taxon>
        <taxon>Actinomycetota</taxon>
        <taxon>Actinomycetes</taxon>
        <taxon>Kitasatosporales</taxon>
        <taxon>Streptomycetaceae</taxon>
        <taxon>Streptomyces</taxon>
        <taxon>Streptomyces aurantiacus group</taxon>
    </lineage>
</organism>
<evidence type="ECO:0000313" key="4">
    <source>
        <dbReference type="EMBL" id="SDG47067.1"/>
    </source>
</evidence>